<dbReference type="SMART" id="SM00345">
    <property type="entry name" value="HTH_GNTR"/>
    <property type="match status" value="1"/>
</dbReference>
<dbReference type="PROSITE" id="PS50949">
    <property type="entry name" value="HTH_GNTR"/>
    <property type="match status" value="1"/>
</dbReference>
<organism evidence="5 6">
    <name type="scientific">Actinokineospora diospyrosa</name>
    <dbReference type="NCBI Taxonomy" id="103728"/>
    <lineage>
        <taxon>Bacteria</taxon>
        <taxon>Bacillati</taxon>
        <taxon>Actinomycetota</taxon>
        <taxon>Actinomycetes</taxon>
        <taxon>Pseudonocardiales</taxon>
        <taxon>Pseudonocardiaceae</taxon>
        <taxon>Actinokineospora</taxon>
    </lineage>
</organism>
<dbReference type="PANTHER" id="PTHR43537">
    <property type="entry name" value="TRANSCRIPTIONAL REGULATOR, GNTR FAMILY"/>
    <property type="match status" value="1"/>
</dbReference>
<dbReference type="EMBL" id="JAMTCO010000004">
    <property type="protein sequence ID" value="MCP2269072.1"/>
    <property type="molecule type" value="Genomic_DNA"/>
</dbReference>
<dbReference type="SMART" id="SM00895">
    <property type="entry name" value="FCD"/>
    <property type="match status" value="1"/>
</dbReference>
<reference evidence="5 6" key="1">
    <citation type="submission" date="2022-06" db="EMBL/GenBank/DDBJ databases">
        <title>Genomic Encyclopedia of Archaeal and Bacterial Type Strains, Phase II (KMG-II): from individual species to whole genera.</title>
        <authorList>
            <person name="Goeker M."/>
        </authorList>
    </citation>
    <scope>NUCLEOTIDE SEQUENCE [LARGE SCALE GENOMIC DNA]</scope>
    <source>
        <strain evidence="5 6">DSM 44255</strain>
    </source>
</reference>
<evidence type="ECO:0000256" key="3">
    <source>
        <dbReference type="ARBA" id="ARBA00023163"/>
    </source>
</evidence>
<dbReference type="Proteomes" id="UP001205185">
    <property type="component" value="Unassembled WGS sequence"/>
</dbReference>
<dbReference type="Gene3D" id="1.10.10.10">
    <property type="entry name" value="Winged helix-like DNA-binding domain superfamily/Winged helix DNA-binding domain"/>
    <property type="match status" value="1"/>
</dbReference>
<dbReference type="InterPro" id="IPR011711">
    <property type="entry name" value="GntR_C"/>
</dbReference>
<dbReference type="InterPro" id="IPR036390">
    <property type="entry name" value="WH_DNA-bd_sf"/>
</dbReference>
<dbReference type="SUPFAM" id="SSF46785">
    <property type="entry name" value="Winged helix' DNA-binding domain"/>
    <property type="match status" value="1"/>
</dbReference>
<dbReference type="RefSeq" id="WP_253886093.1">
    <property type="nucleotide sequence ID" value="NZ_BAAAVB010000016.1"/>
</dbReference>
<dbReference type="Pfam" id="PF07729">
    <property type="entry name" value="FCD"/>
    <property type="match status" value="1"/>
</dbReference>
<sequence length="224" mass="24980">MITPATPTKPALDGRSKTQYAYETLKQRIVDGWYGPGTRLVFDRIARDLGVSAVPVREAVRRLEAEGWVVFERNVGAQVAGVDPDQYRHAMHTLALLEGHAMATARFTPAALTRAATLNDRMRDTLTEFDPLGFTRLNREFHLLLCGGCANPHLRDLITREWNLLDVLRRSTFALVPGRARESVEEHDELLRLLRTGAPAVEVEAFARQHKLNTVNAVSTASGK</sequence>
<dbReference type="CDD" id="cd07377">
    <property type="entry name" value="WHTH_GntR"/>
    <property type="match status" value="1"/>
</dbReference>
<accession>A0ABT1I8X5</accession>
<dbReference type="Gene3D" id="1.20.120.530">
    <property type="entry name" value="GntR ligand-binding domain-like"/>
    <property type="match status" value="1"/>
</dbReference>
<evidence type="ECO:0000256" key="1">
    <source>
        <dbReference type="ARBA" id="ARBA00023015"/>
    </source>
</evidence>
<dbReference type="InterPro" id="IPR000524">
    <property type="entry name" value="Tscrpt_reg_HTH_GntR"/>
</dbReference>
<dbReference type="PANTHER" id="PTHR43537:SF5">
    <property type="entry name" value="UXU OPERON TRANSCRIPTIONAL REGULATOR"/>
    <property type="match status" value="1"/>
</dbReference>
<dbReference type="SUPFAM" id="SSF48008">
    <property type="entry name" value="GntR ligand-binding domain-like"/>
    <property type="match status" value="1"/>
</dbReference>
<keyword evidence="6" id="KW-1185">Reference proteome</keyword>
<evidence type="ECO:0000313" key="6">
    <source>
        <dbReference type="Proteomes" id="UP001205185"/>
    </source>
</evidence>
<keyword evidence="1" id="KW-0805">Transcription regulation</keyword>
<dbReference type="Pfam" id="PF00392">
    <property type="entry name" value="GntR"/>
    <property type="match status" value="1"/>
</dbReference>
<evidence type="ECO:0000259" key="4">
    <source>
        <dbReference type="PROSITE" id="PS50949"/>
    </source>
</evidence>
<protein>
    <submittedName>
        <fullName evidence="5">Transcriptional regulator, GntR family</fullName>
    </submittedName>
</protein>
<comment type="caution">
    <text evidence="5">The sequence shown here is derived from an EMBL/GenBank/DDBJ whole genome shotgun (WGS) entry which is preliminary data.</text>
</comment>
<dbReference type="InterPro" id="IPR036388">
    <property type="entry name" value="WH-like_DNA-bd_sf"/>
</dbReference>
<name>A0ABT1I8X5_9PSEU</name>
<feature type="domain" description="HTH gntR-type" evidence="4">
    <location>
        <begin position="15"/>
        <end position="82"/>
    </location>
</feature>
<evidence type="ECO:0000256" key="2">
    <source>
        <dbReference type="ARBA" id="ARBA00023125"/>
    </source>
</evidence>
<evidence type="ECO:0000313" key="5">
    <source>
        <dbReference type="EMBL" id="MCP2269072.1"/>
    </source>
</evidence>
<dbReference type="InterPro" id="IPR008920">
    <property type="entry name" value="TF_FadR/GntR_C"/>
</dbReference>
<keyword evidence="2" id="KW-0238">DNA-binding</keyword>
<gene>
    <name evidence="5" type="ORF">LV75_001560</name>
</gene>
<proteinExistence type="predicted"/>
<keyword evidence="3" id="KW-0804">Transcription</keyword>